<gene>
    <name evidence="2" type="ORF">ZIOFF_012312</name>
</gene>
<name>A0A8J5I787_ZINOF</name>
<dbReference type="Proteomes" id="UP000734854">
    <property type="component" value="Unassembled WGS sequence"/>
</dbReference>
<dbReference type="InterPro" id="IPR039620">
    <property type="entry name" value="BKI1/MAKR1/3/4"/>
</dbReference>
<accession>A0A8J5I787</accession>
<dbReference type="GO" id="GO:0005886">
    <property type="term" value="C:plasma membrane"/>
    <property type="evidence" value="ECO:0007669"/>
    <property type="project" value="InterPro"/>
</dbReference>
<comment type="caution">
    <text evidence="2">The sequence shown here is derived from an EMBL/GenBank/DDBJ whole genome shotgun (WGS) entry which is preliminary data.</text>
</comment>
<feature type="region of interest" description="Disordered" evidence="1">
    <location>
        <begin position="163"/>
        <end position="182"/>
    </location>
</feature>
<evidence type="ECO:0000313" key="3">
    <source>
        <dbReference type="Proteomes" id="UP000734854"/>
    </source>
</evidence>
<dbReference type="AlphaFoldDB" id="A0A8J5I787"/>
<evidence type="ECO:0000256" key="1">
    <source>
        <dbReference type="SAM" id="MobiDB-lite"/>
    </source>
</evidence>
<dbReference type="EMBL" id="JACMSC010000003">
    <property type="protein sequence ID" value="KAG6530091.1"/>
    <property type="molecule type" value="Genomic_DNA"/>
</dbReference>
<dbReference type="OrthoDB" id="1938320at2759"/>
<organism evidence="2 3">
    <name type="scientific">Zingiber officinale</name>
    <name type="common">Ginger</name>
    <name type="synonym">Amomum zingiber</name>
    <dbReference type="NCBI Taxonomy" id="94328"/>
    <lineage>
        <taxon>Eukaryota</taxon>
        <taxon>Viridiplantae</taxon>
        <taxon>Streptophyta</taxon>
        <taxon>Embryophyta</taxon>
        <taxon>Tracheophyta</taxon>
        <taxon>Spermatophyta</taxon>
        <taxon>Magnoliopsida</taxon>
        <taxon>Liliopsida</taxon>
        <taxon>Zingiberales</taxon>
        <taxon>Zingiberaceae</taxon>
        <taxon>Zingiber</taxon>
    </lineage>
</organism>
<dbReference type="GO" id="GO:0019210">
    <property type="term" value="F:kinase inhibitor activity"/>
    <property type="evidence" value="ECO:0007669"/>
    <property type="project" value="InterPro"/>
</dbReference>
<proteinExistence type="predicted"/>
<sequence length="243" mass="26568">MAEEDFAGYSPRSEDFEFHMTADDDLALLSPADELFYKGKLLPLHLPPRLQMVEQLLANPPSADDAAGDEGTDYLSCNSSVMHSHSNSLPKKSWTKKLLNLKIKAPKSYLRSFFHKSRSSEEDLKTSKSMKRDQNEILADDERVTKSSVSSSAAVATKSLSFSSTANTGGKSTLKRSSSVSSDAENSIQGAIAHCKKSQLEVDSAAARKSAGNVGFYLLSASKIAPDCEQSKKTEMMQFDFCF</sequence>
<evidence type="ECO:0000313" key="2">
    <source>
        <dbReference type="EMBL" id="KAG6530091.1"/>
    </source>
</evidence>
<dbReference type="PANTHER" id="PTHR33312:SF21">
    <property type="entry name" value="MEMBRANE-ASSOCIATED KINASE REGULATOR 3-RELATED"/>
    <property type="match status" value="1"/>
</dbReference>
<evidence type="ECO:0008006" key="4">
    <source>
        <dbReference type="Google" id="ProtNLM"/>
    </source>
</evidence>
<dbReference type="PANTHER" id="PTHR33312">
    <property type="entry name" value="MEMBRANE-ASSOCIATED KINASE REGULATOR 4-RELATED"/>
    <property type="match status" value="1"/>
</dbReference>
<protein>
    <recommendedName>
        <fullName evidence="4">Membrane-associated kinase regulator 4</fullName>
    </recommendedName>
</protein>
<reference evidence="2 3" key="1">
    <citation type="submission" date="2020-08" db="EMBL/GenBank/DDBJ databases">
        <title>Plant Genome Project.</title>
        <authorList>
            <person name="Zhang R.-G."/>
        </authorList>
    </citation>
    <scope>NUCLEOTIDE SEQUENCE [LARGE SCALE GENOMIC DNA]</scope>
    <source>
        <tissue evidence="2">Rhizome</tissue>
    </source>
</reference>
<keyword evidence="3" id="KW-1185">Reference proteome</keyword>